<evidence type="ECO:0000313" key="2">
    <source>
        <dbReference type="Proteomes" id="UP001139981"/>
    </source>
</evidence>
<reference evidence="1" key="1">
    <citation type="submission" date="2022-07" db="EMBL/GenBank/DDBJ databases">
        <title>Phylogenomic reconstructions and comparative analyses of Kickxellomycotina fungi.</title>
        <authorList>
            <person name="Reynolds N.K."/>
            <person name="Stajich J.E."/>
            <person name="Barry K."/>
            <person name="Grigoriev I.V."/>
            <person name="Crous P."/>
            <person name="Smith M.E."/>
        </authorList>
    </citation>
    <scope>NUCLEOTIDE SEQUENCE</scope>
    <source>
        <strain evidence="1">CBS 190363</strain>
    </source>
</reference>
<keyword evidence="1" id="KW-0808">Transferase</keyword>
<dbReference type="Proteomes" id="UP001139981">
    <property type="component" value="Unassembled WGS sequence"/>
</dbReference>
<keyword evidence="1" id="KW-0489">Methyltransferase</keyword>
<dbReference type="EC" id="2.1.1.211" evidence="1"/>
<gene>
    <name evidence="1" type="primary">TRM44</name>
    <name evidence="1" type="ORF">IWW38_002993</name>
</gene>
<feature type="non-terminal residue" evidence="1">
    <location>
        <position position="1"/>
    </location>
</feature>
<keyword evidence="2" id="KW-1185">Reference proteome</keyword>
<evidence type="ECO:0000313" key="1">
    <source>
        <dbReference type="EMBL" id="KAJ2893050.1"/>
    </source>
</evidence>
<comment type="caution">
    <text evidence="1">The sequence shown here is derived from an EMBL/GenBank/DDBJ whole genome shotgun (WGS) entry which is preliminary data.</text>
</comment>
<proteinExistence type="predicted"/>
<accession>A0ACC1M3J8</accession>
<organism evidence="1 2">
    <name type="scientific">Coemansia aciculifera</name>
    <dbReference type="NCBI Taxonomy" id="417176"/>
    <lineage>
        <taxon>Eukaryota</taxon>
        <taxon>Fungi</taxon>
        <taxon>Fungi incertae sedis</taxon>
        <taxon>Zoopagomycota</taxon>
        <taxon>Kickxellomycotina</taxon>
        <taxon>Kickxellomycetes</taxon>
        <taxon>Kickxellales</taxon>
        <taxon>Kickxellaceae</taxon>
        <taxon>Coemansia</taxon>
    </lineage>
</organism>
<sequence length="169" mass="19016">GYKGYGIDQCSRKVWAHYGSSTDLRAQTLEPYAYIADTDWVIGNHADELVPWIPVIAARAQAKFVVIPCCPHDFSGRKMIFATTAGQSKYHAYSVYIGDLARRCGFFVEREYLRIPSTKNLAIVGRSKIAGDVDPSDIDSMVRAGEQEFVARVPDSVKNKERLLKRNRK</sequence>
<protein>
    <submittedName>
        <fullName evidence="1">tRNA(Ser) Um(44) 2'-O-methyltransferase</fullName>
        <ecNumber evidence="1">2.1.1.211</ecNumber>
    </submittedName>
</protein>
<name>A0ACC1M3J8_9FUNG</name>
<dbReference type="EMBL" id="JANBVB010000608">
    <property type="protein sequence ID" value="KAJ2893050.1"/>
    <property type="molecule type" value="Genomic_DNA"/>
</dbReference>